<evidence type="ECO:0000313" key="2">
    <source>
        <dbReference type="EMBL" id="NVD27139.1"/>
    </source>
</evidence>
<accession>A0ABX2N0E0</accession>
<feature type="compositionally biased region" description="Polar residues" evidence="1">
    <location>
        <begin position="130"/>
        <end position="140"/>
    </location>
</feature>
<feature type="compositionally biased region" description="Basic and acidic residues" evidence="1">
    <location>
        <begin position="82"/>
        <end position="92"/>
    </location>
</feature>
<dbReference type="EMBL" id="JABWMH010000001">
    <property type="protein sequence ID" value="NVD27139.1"/>
    <property type="molecule type" value="Genomic_DNA"/>
</dbReference>
<reference evidence="2 3" key="1">
    <citation type="submission" date="2020-06" db="EMBL/GenBank/DDBJ databases">
        <authorList>
            <person name="Kim S.-J."/>
            <person name="Park S.-J."/>
        </authorList>
    </citation>
    <scope>NUCLEOTIDE SEQUENCE [LARGE SCALE GENOMIC DNA]</scope>
    <source>
        <strain evidence="2 3">SW-151</strain>
    </source>
</reference>
<dbReference type="Proteomes" id="UP000652427">
    <property type="component" value="Unassembled WGS sequence"/>
</dbReference>
<organism evidence="2 3">
    <name type="scientific">Parasphingorhabdus flavimaris</name>
    <dbReference type="NCBI Taxonomy" id="266812"/>
    <lineage>
        <taxon>Bacteria</taxon>
        <taxon>Pseudomonadati</taxon>
        <taxon>Pseudomonadota</taxon>
        <taxon>Alphaproteobacteria</taxon>
        <taxon>Sphingomonadales</taxon>
        <taxon>Sphingomonadaceae</taxon>
        <taxon>Parasphingorhabdus</taxon>
    </lineage>
</organism>
<gene>
    <name evidence="2" type="ORF">HUO14_04340</name>
</gene>
<protein>
    <submittedName>
        <fullName evidence="2">Uncharacterized protein</fullName>
    </submittedName>
</protein>
<comment type="caution">
    <text evidence="2">The sequence shown here is derived from an EMBL/GenBank/DDBJ whole genome shotgun (WGS) entry which is preliminary data.</text>
</comment>
<feature type="compositionally biased region" description="Acidic residues" evidence="1">
    <location>
        <begin position="50"/>
        <end position="60"/>
    </location>
</feature>
<sequence length="140" mass="14738">MLKESVLFVGATGLLIFFMTPTDKSDEAKPVDEQTQETPAPSSPSPDDAWGYDDEVEENGEGFVFGEPMTGSDSEPSEPAQDEEKPSAREEQSASNKSSDAGYASTRNPPAQNGPSSGSLGSADNPIILKSNNPANPVDD</sequence>
<feature type="compositionally biased region" description="Basic and acidic residues" evidence="1">
    <location>
        <begin position="23"/>
        <end position="32"/>
    </location>
</feature>
<dbReference type="RefSeq" id="WP_176278617.1">
    <property type="nucleotide sequence ID" value="NZ_JABWMH010000001.1"/>
</dbReference>
<feature type="compositionally biased region" description="Polar residues" evidence="1">
    <location>
        <begin position="93"/>
        <end position="122"/>
    </location>
</feature>
<feature type="region of interest" description="Disordered" evidence="1">
    <location>
        <begin position="21"/>
        <end position="140"/>
    </location>
</feature>
<evidence type="ECO:0000313" key="3">
    <source>
        <dbReference type="Proteomes" id="UP000652427"/>
    </source>
</evidence>
<proteinExistence type="predicted"/>
<keyword evidence="3" id="KW-1185">Reference proteome</keyword>
<evidence type="ECO:0000256" key="1">
    <source>
        <dbReference type="SAM" id="MobiDB-lite"/>
    </source>
</evidence>
<name>A0ABX2N0E0_9SPHN</name>